<feature type="transmembrane region" description="Helical" evidence="1">
    <location>
        <begin position="264"/>
        <end position="284"/>
    </location>
</feature>
<accession>A0A327M4V9</accession>
<keyword evidence="1" id="KW-1133">Transmembrane helix</keyword>
<feature type="transmembrane region" description="Helical" evidence="1">
    <location>
        <begin position="219"/>
        <end position="244"/>
    </location>
</feature>
<comment type="caution">
    <text evidence="2">The sequence shown here is derived from an EMBL/GenBank/DDBJ whole genome shotgun (WGS) entry which is preliminary data.</text>
</comment>
<feature type="transmembrane region" description="Helical" evidence="1">
    <location>
        <begin position="291"/>
        <end position="312"/>
    </location>
</feature>
<evidence type="ECO:0000256" key="1">
    <source>
        <dbReference type="SAM" id="Phobius"/>
    </source>
</evidence>
<protein>
    <recommendedName>
        <fullName evidence="4">Quinol:cytochrome C oxidoreductase</fullName>
    </recommendedName>
</protein>
<evidence type="ECO:0008006" key="4">
    <source>
        <dbReference type="Google" id="ProtNLM"/>
    </source>
</evidence>
<keyword evidence="1" id="KW-0472">Membrane</keyword>
<name>A0A327M4V9_9PROT</name>
<feature type="transmembrane region" description="Helical" evidence="1">
    <location>
        <begin position="156"/>
        <end position="175"/>
    </location>
</feature>
<feature type="transmembrane region" description="Helical" evidence="1">
    <location>
        <begin position="41"/>
        <end position="63"/>
    </location>
</feature>
<evidence type="ECO:0000313" key="3">
    <source>
        <dbReference type="Proteomes" id="UP000249065"/>
    </source>
</evidence>
<feature type="transmembrane region" description="Helical" evidence="1">
    <location>
        <begin position="187"/>
        <end position="207"/>
    </location>
</feature>
<gene>
    <name evidence="2" type="ORF">DOO78_16130</name>
</gene>
<dbReference type="Proteomes" id="UP000249065">
    <property type="component" value="Unassembled WGS sequence"/>
</dbReference>
<dbReference type="RefSeq" id="WP_111470893.1">
    <property type="nucleotide sequence ID" value="NZ_QLIX01000012.1"/>
</dbReference>
<feature type="transmembrane region" description="Helical" evidence="1">
    <location>
        <begin position="125"/>
        <end position="144"/>
    </location>
</feature>
<keyword evidence="1" id="KW-0812">Transmembrane</keyword>
<organism evidence="2 3">
    <name type="scientific">Roseicella frigidaeris</name>
    <dbReference type="NCBI Taxonomy" id="2230885"/>
    <lineage>
        <taxon>Bacteria</taxon>
        <taxon>Pseudomonadati</taxon>
        <taxon>Pseudomonadota</taxon>
        <taxon>Alphaproteobacteria</taxon>
        <taxon>Acetobacterales</taxon>
        <taxon>Roseomonadaceae</taxon>
        <taxon>Roseicella</taxon>
    </lineage>
</organism>
<dbReference type="AlphaFoldDB" id="A0A327M4V9"/>
<dbReference type="PANTHER" id="PTHR43044:SF1">
    <property type="entry name" value="QUINOL:CYTOCHROME C OXIDOREDUCTASE QUINONE-BINDING SUBUNIT 2"/>
    <property type="match status" value="1"/>
</dbReference>
<dbReference type="PANTHER" id="PTHR43044">
    <property type="match status" value="1"/>
</dbReference>
<feature type="transmembrane region" description="Helical" evidence="1">
    <location>
        <begin position="75"/>
        <end position="105"/>
    </location>
</feature>
<sequence>MSPIGRLGAGAGRLCLAGLAAAALLVAWGLAAPRLALAGLLAGLLFWLGIALGAYALLAVHALTGGRWLAPCAPVLAPAAATLPVFALLALPLLLAPAAIWPWVADPAAAPQPDVARWYLNLTGFALRGILALAGWSLFGLLLAGQGRGRRPALGAAALIFHGVAVSLLGLDWVLSLAPGFRSTAFGLWLGLLQLLSALALCAALRAAPAGDAGKAGDLARLLLAAALGAAYLGFAQYLVAWYGNLPEKAAWYLQRAALPWRPIEYGALGLAAILPVLALLPATARRSPRCLAWVGAGVLLGVLLHILWLVGPPFGPWASLSGLLGSLAVGGIWAGLAGGPFAARLRREVPHGA</sequence>
<feature type="transmembrane region" description="Helical" evidence="1">
    <location>
        <begin position="318"/>
        <end position="338"/>
    </location>
</feature>
<keyword evidence="3" id="KW-1185">Reference proteome</keyword>
<proteinExistence type="predicted"/>
<dbReference type="EMBL" id="QLIX01000012">
    <property type="protein sequence ID" value="RAI58010.1"/>
    <property type="molecule type" value="Genomic_DNA"/>
</dbReference>
<evidence type="ECO:0000313" key="2">
    <source>
        <dbReference type="EMBL" id="RAI58010.1"/>
    </source>
</evidence>
<reference evidence="3" key="1">
    <citation type="submission" date="2018-06" db="EMBL/GenBank/DDBJ databases">
        <authorList>
            <person name="Khan S.A."/>
        </authorList>
    </citation>
    <scope>NUCLEOTIDE SEQUENCE [LARGE SCALE GENOMIC DNA]</scope>
    <source>
        <strain evidence="3">DB-1506</strain>
    </source>
</reference>